<dbReference type="AlphaFoldDB" id="A0A7R9EV62"/>
<evidence type="ECO:0000313" key="2">
    <source>
        <dbReference type="EMBL" id="CAD7442010.1"/>
    </source>
</evidence>
<protein>
    <submittedName>
        <fullName evidence="2">Uncharacterized protein</fullName>
    </submittedName>
</protein>
<proteinExistence type="predicted"/>
<feature type="compositionally biased region" description="Low complexity" evidence="1">
    <location>
        <begin position="34"/>
        <end position="45"/>
    </location>
</feature>
<reference evidence="2" key="1">
    <citation type="submission" date="2020-11" db="EMBL/GenBank/DDBJ databases">
        <authorList>
            <person name="Tran Van P."/>
        </authorList>
    </citation>
    <scope>NUCLEOTIDE SEQUENCE</scope>
</reference>
<feature type="compositionally biased region" description="Polar residues" evidence="1">
    <location>
        <begin position="163"/>
        <end position="175"/>
    </location>
</feature>
<feature type="compositionally biased region" description="Polar residues" evidence="1">
    <location>
        <begin position="186"/>
        <end position="195"/>
    </location>
</feature>
<feature type="region of interest" description="Disordered" evidence="1">
    <location>
        <begin position="34"/>
        <end position="201"/>
    </location>
</feature>
<organism evidence="2">
    <name type="scientific">Timema bartmani</name>
    <dbReference type="NCBI Taxonomy" id="61472"/>
    <lineage>
        <taxon>Eukaryota</taxon>
        <taxon>Metazoa</taxon>
        <taxon>Ecdysozoa</taxon>
        <taxon>Arthropoda</taxon>
        <taxon>Hexapoda</taxon>
        <taxon>Insecta</taxon>
        <taxon>Pterygota</taxon>
        <taxon>Neoptera</taxon>
        <taxon>Polyneoptera</taxon>
        <taxon>Phasmatodea</taxon>
        <taxon>Timematodea</taxon>
        <taxon>Timematoidea</taxon>
        <taxon>Timematidae</taxon>
        <taxon>Timema</taxon>
    </lineage>
</organism>
<dbReference type="EMBL" id="OD565526">
    <property type="protein sequence ID" value="CAD7442010.1"/>
    <property type="molecule type" value="Genomic_DNA"/>
</dbReference>
<feature type="compositionally biased region" description="Basic and acidic residues" evidence="1">
    <location>
        <begin position="286"/>
        <end position="311"/>
    </location>
</feature>
<feature type="compositionally biased region" description="Polar residues" evidence="1">
    <location>
        <begin position="254"/>
        <end position="267"/>
    </location>
</feature>
<feature type="compositionally biased region" description="Polar residues" evidence="1">
    <location>
        <begin position="96"/>
        <end position="146"/>
    </location>
</feature>
<sequence>MASTFSALRDKVCLDINPTLSVEIKQCRGSAYYSSRRSSSSSPGSWNHLPSQRPPHPRTAPPREAARWRGTSDPWPLPKTSVKKLYQLTHPPPGSPTTNHRTTMTSRDSNVSTTLQVNSSTPPVTFRPPTTSSSNPDANNARNFQPLTYPLDDGKPVEHYANSIATNPQPPSSSYKDPGKKRQDQYDSSTRNPYNHNYDAYSYQDYPAKTKLSVAPDKGGAPSSWVGYKVNKLKVESREEEDEEEDALLREFFTTGSEGSPPMSASSRFGHGDEYDHDDFEPGVISEEHDDPHYHHGHHYEHPYHEHEHEHEHKHHYPEHFAPVHHHPPTIVYYPDHHHSHHKSELSKLGLLAVAKIVLAKIKAFGLLKLLLNEDLQPIEDYEEPCIEDLDDNKLKEPDVRLLNKLSLVAPQRIQPRLSLYTQAYQLGSKEGRTCDQLYQCDKPNLSISKGSIIYNLL</sequence>
<evidence type="ECO:0000256" key="1">
    <source>
        <dbReference type="SAM" id="MobiDB-lite"/>
    </source>
</evidence>
<name>A0A7R9EV62_9NEOP</name>
<gene>
    <name evidence="2" type="ORF">TBIB3V08_LOCUS4453</name>
</gene>
<feature type="region of interest" description="Disordered" evidence="1">
    <location>
        <begin position="254"/>
        <end position="315"/>
    </location>
</feature>
<accession>A0A7R9EV62</accession>